<dbReference type="Proteomes" id="UP000005239">
    <property type="component" value="Unassembled WGS sequence"/>
</dbReference>
<organism evidence="1 2">
    <name type="scientific">Pristionchus pacificus</name>
    <name type="common">Parasitic nematode worm</name>
    <dbReference type="NCBI Taxonomy" id="54126"/>
    <lineage>
        <taxon>Eukaryota</taxon>
        <taxon>Metazoa</taxon>
        <taxon>Ecdysozoa</taxon>
        <taxon>Nematoda</taxon>
        <taxon>Chromadorea</taxon>
        <taxon>Rhabditida</taxon>
        <taxon>Rhabditina</taxon>
        <taxon>Diplogasteromorpha</taxon>
        <taxon>Diplogasteroidea</taxon>
        <taxon>Neodiplogasteridae</taxon>
        <taxon>Pristionchus</taxon>
    </lineage>
</organism>
<accession>A0A2A6CUF3</accession>
<reference evidence="1" key="2">
    <citation type="submission" date="2022-06" db="UniProtKB">
        <authorList>
            <consortium name="EnsemblMetazoa"/>
        </authorList>
    </citation>
    <scope>IDENTIFICATION</scope>
    <source>
        <strain evidence="1">PS312</strain>
    </source>
</reference>
<gene>
    <name evidence="1" type="primary">WBGene00278069</name>
</gene>
<evidence type="ECO:0000313" key="2">
    <source>
        <dbReference type="Proteomes" id="UP000005239"/>
    </source>
</evidence>
<keyword evidence="2" id="KW-1185">Reference proteome</keyword>
<dbReference type="AlphaFoldDB" id="A0A2A6CUF3"/>
<reference evidence="2" key="1">
    <citation type="journal article" date="2008" name="Nat. Genet.">
        <title>The Pristionchus pacificus genome provides a unique perspective on nematode lifestyle and parasitism.</title>
        <authorList>
            <person name="Dieterich C."/>
            <person name="Clifton S.W."/>
            <person name="Schuster L.N."/>
            <person name="Chinwalla A."/>
            <person name="Delehaunty K."/>
            <person name="Dinkelacker I."/>
            <person name="Fulton L."/>
            <person name="Fulton R."/>
            <person name="Godfrey J."/>
            <person name="Minx P."/>
            <person name="Mitreva M."/>
            <person name="Roeseler W."/>
            <person name="Tian H."/>
            <person name="Witte H."/>
            <person name="Yang S.P."/>
            <person name="Wilson R.K."/>
            <person name="Sommer R.J."/>
        </authorList>
    </citation>
    <scope>NUCLEOTIDE SEQUENCE [LARGE SCALE GENOMIC DNA]</scope>
    <source>
        <strain evidence="2">PS312</strain>
    </source>
</reference>
<protein>
    <submittedName>
        <fullName evidence="1">Uncharacterized protein</fullName>
    </submittedName>
</protein>
<proteinExistence type="predicted"/>
<accession>A0A8R1YUL6</accession>
<sequence length="127" mass="14851">MVDRHALWNHYDPIEDSQLRRRREEHRSLLSKVVHDLHAFFNPELWYKRKRRDEAEKRVQSWLTHCSGWNSQCPSAPLASYTAGLPRFSATVSPRRDDLQHSQTGSDTSSIPQFFLCFNGALRTSPK</sequence>
<evidence type="ECO:0000313" key="1">
    <source>
        <dbReference type="EnsemblMetazoa" id="PPA39700.1"/>
    </source>
</evidence>
<dbReference type="EnsemblMetazoa" id="PPA39700.1">
    <property type="protein sequence ID" value="PPA39700.1"/>
    <property type="gene ID" value="WBGene00278069"/>
</dbReference>
<name>A0A2A6CUF3_PRIPA</name>